<dbReference type="AlphaFoldDB" id="A0A433QHI3"/>
<evidence type="ECO:0000313" key="2">
    <source>
        <dbReference type="Proteomes" id="UP000274822"/>
    </source>
</evidence>
<organism evidence="1 2">
    <name type="scientific">Jimgerdemannia flammicorona</name>
    <dbReference type="NCBI Taxonomy" id="994334"/>
    <lineage>
        <taxon>Eukaryota</taxon>
        <taxon>Fungi</taxon>
        <taxon>Fungi incertae sedis</taxon>
        <taxon>Mucoromycota</taxon>
        <taxon>Mucoromycotina</taxon>
        <taxon>Endogonomycetes</taxon>
        <taxon>Endogonales</taxon>
        <taxon>Endogonaceae</taxon>
        <taxon>Jimgerdemannia</taxon>
    </lineage>
</organism>
<dbReference type="EMBL" id="RBNJ01005382">
    <property type="protein sequence ID" value="RUS29266.1"/>
    <property type="molecule type" value="Genomic_DNA"/>
</dbReference>
<name>A0A433QHI3_9FUNG</name>
<keyword evidence="2" id="KW-1185">Reference proteome</keyword>
<protein>
    <submittedName>
        <fullName evidence="1">Uncharacterized protein</fullName>
    </submittedName>
</protein>
<reference evidence="1 2" key="1">
    <citation type="journal article" date="2018" name="New Phytol.">
        <title>Phylogenomics of Endogonaceae and evolution of mycorrhizas within Mucoromycota.</title>
        <authorList>
            <person name="Chang Y."/>
            <person name="Desiro A."/>
            <person name="Na H."/>
            <person name="Sandor L."/>
            <person name="Lipzen A."/>
            <person name="Clum A."/>
            <person name="Barry K."/>
            <person name="Grigoriev I.V."/>
            <person name="Martin F.M."/>
            <person name="Stajich J.E."/>
            <person name="Smith M.E."/>
            <person name="Bonito G."/>
            <person name="Spatafora J.W."/>
        </authorList>
    </citation>
    <scope>NUCLEOTIDE SEQUENCE [LARGE SCALE GENOMIC DNA]</scope>
    <source>
        <strain evidence="1 2">AD002</strain>
    </source>
</reference>
<proteinExistence type="predicted"/>
<gene>
    <name evidence="1" type="ORF">BC938DRAFT_480865</name>
</gene>
<comment type="caution">
    <text evidence="1">The sequence shown here is derived from an EMBL/GenBank/DDBJ whole genome shotgun (WGS) entry which is preliminary data.</text>
</comment>
<accession>A0A433QHI3</accession>
<dbReference type="Proteomes" id="UP000274822">
    <property type="component" value="Unassembled WGS sequence"/>
</dbReference>
<sequence>MLEISIHQRRIHLHVQRGMYRTHTTAASKRILNVIQVCMSNRRSLLSGLSNSCVRNSCATCMIPSSRIRCVSNVLSVRVSSPAIKPASSGIGSSGFVLAWSLACAPSAIACNTFSASSNCPAFKYAWYRVRYVAESGLTSTSRICCKIGITFFTGSACARISTLKSTTSGINPASIIVRKTRVAPSESPASTWHAIKQEYASCDKGIPRATISLTRRSAIRIDPVWAQRCRRAL</sequence>
<evidence type="ECO:0000313" key="1">
    <source>
        <dbReference type="EMBL" id="RUS29266.1"/>
    </source>
</evidence>